<dbReference type="GO" id="GO:0006629">
    <property type="term" value="P:lipid metabolic process"/>
    <property type="evidence" value="ECO:0007669"/>
    <property type="project" value="InterPro"/>
</dbReference>
<dbReference type="GO" id="GO:0008081">
    <property type="term" value="F:phosphoric diester hydrolase activity"/>
    <property type="evidence" value="ECO:0007669"/>
    <property type="project" value="InterPro"/>
</dbReference>
<evidence type="ECO:0000259" key="2">
    <source>
        <dbReference type="PROSITE" id="PS51704"/>
    </source>
</evidence>
<organism evidence="3 4">
    <name type="scientific">Bifidobacterium tibiigranuli</name>
    <dbReference type="NCBI Taxonomy" id="2172043"/>
    <lineage>
        <taxon>Bacteria</taxon>
        <taxon>Bacillati</taxon>
        <taxon>Actinomycetota</taxon>
        <taxon>Actinomycetes</taxon>
        <taxon>Bifidobacteriales</taxon>
        <taxon>Bifidobacteriaceae</taxon>
        <taxon>Bifidobacterium</taxon>
    </lineage>
</organism>
<dbReference type="Pfam" id="PF03009">
    <property type="entry name" value="GDPD"/>
    <property type="match status" value="1"/>
</dbReference>
<feature type="domain" description="GP-PDE" evidence="2">
    <location>
        <begin position="77"/>
        <end position="363"/>
    </location>
</feature>
<dbReference type="InterPro" id="IPR030395">
    <property type="entry name" value="GP_PDE_dom"/>
</dbReference>
<dbReference type="SUPFAM" id="SSF51695">
    <property type="entry name" value="PLC-like phosphodiesterases"/>
    <property type="match status" value="1"/>
</dbReference>
<dbReference type="AlphaFoldDB" id="A0A5N6RVC2"/>
<accession>A0A5N6RVC2</accession>
<gene>
    <name evidence="3" type="ORF">DDE84_11270</name>
</gene>
<evidence type="ECO:0000256" key="1">
    <source>
        <dbReference type="SAM" id="MobiDB-lite"/>
    </source>
</evidence>
<sequence length="363" mass="39431">MASKGFLSRVMVGGALAAGGALWALSPRLAHERKGRGVREVPDVLYAHRGLHDAGSGLTEDYVASSGEYVALARRMALQAGYGTADFLGPIAPENSMAAFAAACEAGYGIELDIQLTADGQVVVVHDADLLRVAGDPRRVENLSYEELSRIALFPAPAKPGDSKAYAGPDEDGDSSAGDSVAADGVESAEDVESAETVAPQGYYQHVPLFADVLRLVDGRVPLIVEYKFDMMTWDARCTELMEQGDALLRDYEGPYVVESFMPQAMGWYKKNHPEICRGQLAVEAQFDSAQPQQWAAGKLLGDWISRPDFIAYDWNGGEGLHVQTARALGATAVSWTVRSQEELERSGEWFDRHIFEAFVPRQ</sequence>
<dbReference type="EMBL" id="QDAG01000014">
    <property type="protein sequence ID" value="KAE8126334.1"/>
    <property type="molecule type" value="Genomic_DNA"/>
</dbReference>
<proteinExistence type="predicted"/>
<comment type="caution">
    <text evidence="3">The sequence shown here is derived from an EMBL/GenBank/DDBJ whole genome shotgun (WGS) entry which is preliminary data.</text>
</comment>
<dbReference type="OrthoDB" id="3268277at2"/>
<dbReference type="RefSeq" id="WP_152581798.1">
    <property type="nucleotide sequence ID" value="NZ_JAKVIV010000003.1"/>
</dbReference>
<dbReference type="Proteomes" id="UP000325415">
    <property type="component" value="Unassembled WGS sequence"/>
</dbReference>
<dbReference type="PROSITE" id="PS51704">
    <property type="entry name" value="GP_PDE"/>
    <property type="match status" value="1"/>
</dbReference>
<protein>
    <submittedName>
        <fullName evidence="3">Glycerophosphodiester phosphodiesterase</fullName>
    </submittedName>
</protein>
<feature type="region of interest" description="Disordered" evidence="1">
    <location>
        <begin position="160"/>
        <end position="194"/>
    </location>
</feature>
<dbReference type="GeneID" id="78128254"/>
<dbReference type="Gene3D" id="3.20.20.190">
    <property type="entry name" value="Phosphatidylinositol (PI) phosphodiesterase"/>
    <property type="match status" value="1"/>
</dbReference>
<keyword evidence="4" id="KW-1185">Reference proteome</keyword>
<evidence type="ECO:0000313" key="4">
    <source>
        <dbReference type="Proteomes" id="UP000325415"/>
    </source>
</evidence>
<reference evidence="3 4" key="1">
    <citation type="submission" date="2018-04" db="EMBL/GenBank/DDBJ databases">
        <authorList>
            <person name="Eckel V.P."/>
            <person name="Vogel R.F."/>
        </authorList>
    </citation>
    <scope>NUCLEOTIDE SEQUENCE [LARGE SCALE GENOMIC DNA]</scope>
    <source>
        <strain evidence="4">TMW 2.1764</strain>
    </source>
</reference>
<dbReference type="InterPro" id="IPR017946">
    <property type="entry name" value="PLC-like_Pdiesterase_TIM-brl"/>
</dbReference>
<name>A0A5N6RVC2_9BIFI</name>
<dbReference type="PANTHER" id="PTHR46211:SF14">
    <property type="entry name" value="GLYCEROPHOSPHODIESTER PHOSPHODIESTERASE"/>
    <property type="match status" value="1"/>
</dbReference>
<dbReference type="PANTHER" id="PTHR46211">
    <property type="entry name" value="GLYCEROPHOSPHORYL DIESTER PHOSPHODIESTERASE"/>
    <property type="match status" value="1"/>
</dbReference>
<evidence type="ECO:0000313" key="3">
    <source>
        <dbReference type="EMBL" id="KAE8126334.1"/>
    </source>
</evidence>